<keyword evidence="3" id="KW-1133">Transmembrane helix</keyword>
<feature type="compositionally biased region" description="Polar residues" evidence="2">
    <location>
        <begin position="41"/>
        <end position="51"/>
    </location>
</feature>
<evidence type="ECO:0000256" key="2">
    <source>
        <dbReference type="SAM" id="MobiDB-lite"/>
    </source>
</evidence>
<feature type="compositionally biased region" description="Basic and acidic residues" evidence="2">
    <location>
        <begin position="121"/>
        <end position="136"/>
    </location>
</feature>
<keyword evidence="3" id="KW-0812">Transmembrane</keyword>
<feature type="coiled-coil region" evidence="1">
    <location>
        <begin position="416"/>
        <end position="475"/>
    </location>
</feature>
<dbReference type="Proteomes" id="UP001162164">
    <property type="component" value="Unassembled WGS sequence"/>
</dbReference>
<organism evidence="4 5">
    <name type="scientific">Molorchus minor</name>
    <dbReference type="NCBI Taxonomy" id="1323400"/>
    <lineage>
        <taxon>Eukaryota</taxon>
        <taxon>Metazoa</taxon>
        <taxon>Ecdysozoa</taxon>
        <taxon>Arthropoda</taxon>
        <taxon>Hexapoda</taxon>
        <taxon>Insecta</taxon>
        <taxon>Pterygota</taxon>
        <taxon>Neoptera</taxon>
        <taxon>Endopterygota</taxon>
        <taxon>Coleoptera</taxon>
        <taxon>Polyphaga</taxon>
        <taxon>Cucujiformia</taxon>
        <taxon>Chrysomeloidea</taxon>
        <taxon>Cerambycidae</taxon>
        <taxon>Lamiinae</taxon>
        <taxon>Monochamini</taxon>
        <taxon>Molorchus</taxon>
    </lineage>
</organism>
<protein>
    <submittedName>
        <fullName evidence="4">Uncharacterized protein</fullName>
    </submittedName>
</protein>
<feature type="region of interest" description="Disordered" evidence="2">
    <location>
        <begin position="158"/>
        <end position="178"/>
    </location>
</feature>
<feature type="transmembrane region" description="Helical" evidence="3">
    <location>
        <begin position="221"/>
        <end position="242"/>
    </location>
</feature>
<feature type="region of interest" description="Disordered" evidence="2">
    <location>
        <begin position="24"/>
        <end position="144"/>
    </location>
</feature>
<feature type="coiled-coil region" evidence="1">
    <location>
        <begin position="255"/>
        <end position="380"/>
    </location>
</feature>
<keyword evidence="1" id="KW-0175">Coiled coil</keyword>
<feature type="compositionally biased region" description="Basic and acidic residues" evidence="2">
    <location>
        <begin position="52"/>
        <end position="69"/>
    </location>
</feature>
<evidence type="ECO:0000256" key="3">
    <source>
        <dbReference type="SAM" id="Phobius"/>
    </source>
</evidence>
<feature type="compositionally biased region" description="Low complexity" evidence="2">
    <location>
        <begin position="70"/>
        <end position="82"/>
    </location>
</feature>
<dbReference type="EMBL" id="JAPWTJ010001968">
    <property type="protein sequence ID" value="KAJ8968541.1"/>
    <property type="molecule type" value="Genomic_DNA"/>
</dbReference>
<keyword evidence="3" id="KW-0472">Membrane</keyword>
<proteinExistence type="predicted"/>
<accession>A0ABQ9IYR8</accession>
<evidence type="ECO:0000313" key="4">
    <source>
        <dbReference type="EMBL" id="KAJ8968541.1"/>
    </source>
</evidence>
<gene>
    <name evidence="4" type="ORF">NQ317_002623</name>
</gene>
<evidence type="ECO:0000256" key="1">
    <source>
        <dbReference type="SAM" id="Coils"/>
    </source>
</evidence>
<evidence type="ECO:0000313" key="5">
    <source>
        <dbReference type="Proteomes" id="UP001162164"/>
    </source>
</evidence>
<comment type="caution">
    <text evidence="4">The sequence shown here is derived from an EMBL/GenBank/DDBJ whole genome shotgun (WGS) entry which is preliminary data.</text>
</comment>
<name>A0ABQ9IYR8_9CUCU</name>
<keyword evidence="5" id="KW-1185">Reference proteome</keyword>
<sequence length="497" mass="56354">MLKILKCLPLYLRHQNLFFGLGQSPPDIKNDDKQTVDDGFSQDSGKTTENGSPEKSKSVNDFTEEKPEYTENTESSTEYSENVNLDNSPEEDPNGVNNVEEGGVFNSEDIHIQQENVPSKSDLDSGEDTKEAKEDNGESSGLLSGLLSYFSDKTEAVDSTLTEDSGKVEDTQEQGVWSQPKESVIDYCDVNNELCNSDTASEPTALGGFLEDIQFSFNADVFLYLITTAISVMVFLFGYMLLDKSRREAPFVARINKLEKQLLVTLKENELLQEKGAVSSLPEDVVPSYVIEELKQRLSEMQLENHSLVMRLAELEKDIESKQVLEEQIESLEKELETSTEVGMELNRIISEMLDPTNGSNWLKENVEQLQRQLLEQKDTINTISLTLEEKLAENKVLRTESETSKKVSGELQKKLNEMIDKTMKIENEMEQQQSMLKNELGIYQQKYSEAVGKADILDNEIQILRVQLVEAQRHAELKTKEYQTLQDSLEKNQNHQ</sequence>
<reference evidence="4" key="1">
    <citation type="journal article" date="2023" name="Insect Mol. Biol.">
        <title>Genome sequencing provides insights into the evolution of gene families encoding plant cell wall-degrading enzymes in longhorned beetles.</title>
        <authorList>
            <person name="Shin N.R."/>
            <person name="Okamura Y."/>
            <person name="Kirsch R."/>
            <person name="Pauchet Y."/>
        </authorList>
    </citation>
    <scope>NUCLEOTIDE SEQUENCE</scope>
    <source>
        <strain evidence="4">MMC_N1</strain>
    </source>
</reference>